<evidence type="ECO:0000313" key="1">
    <source>
        <dbReference type="EMBL" id="GFS17376.1"/>
    </source>
</evidence>
<dbReference type="EMBL" id="BMAT01002952">
    <property type="protein sequence ID" value="GFS17376.1"/>
    <property type="molecule type" value="Genomic_DNA"/>
</dbReference>
<protein>
    <submittedName>
        <fullName evidence="1">Uncharacterized protein</fullName>
    </submittedName>
</protein>
<name>A0AAV4J9U7_9GAST</name>
<dbReference type="Proteomes" id="UP000762676">
    <property type="component" value="Unassembled WGS sequence"/>
</dbReference>
<sequence length="98" mass="11716">MLRRSDEYFYHSVGRKIKPWLWPPSGVNKHSKMASNPFLGSRKNSRSDVEEYSLSARMDNCTWHARAAEIRLRRKEEWMRQARIRQSIDQSYTGQQND</sequence>
<dbReference type="AlphaFoldDB" id="A0AAV4J9U7"/>
<gene>
    <name evidence="1" type="ORF">ElyMa_001495900</name>
</gene>
<comment type="caution">
    <text evidence="1">The sequence shown here is derived from an EMBL/GenBank/DDBJ whole genome shotgun (WGS) entry which is preliminary data.</text>
</comment>
<reference evidence="1 2" key="1">
    <citation type="journal article" date="2021" name="Elife">
        <title>Chloroplast acquisition without the gene transfer in kleptoplastic sea slugs, Plakobranchus ocellatus.</title>
        <authorList>
            <person name="Maeda T."/>
            <person name="Takahashi S."/>
            <person name="Yoshida T."/>
            <person name="Shimamura S."/>
            <person name="Takaki Y."/>
            <person name="Nagai Y."/>
            <person name="Toyoda A."/>
            <person name="Suzuki Y."/>
            <person name="Arimoto A."/>
            <person name="Ishii H."/>
            <person name="Satoh N."/>
            <person name="Nishiyama T."/>
            <person name="Hasebe M."/>
            <person name="Maruyama T."/>
            <person name="Minagawa J."/>
            <person name="Obokata J."/>
            <person name="Shigenobu S."/>
        </authorList>
    </citation>
    <scope>NUCLEOTIDE SEQUENCE [LARGE SCALE GENOMIC DNA]</scope>
</reference>
<accession>A0AAV4J9U7</accession>
<organism evidence="1 2">
    <name type="scientific">Elysia marginata</name>
    <dbReference type="NCBI Taxonomy" id="1093978"/>
    <lineage>
        <taxon>Eukaryota</taxon>
        <taxon>Metazoa</taxon>
        <taxon>Spiralia</taxon>
        <taxon>Lophotrochozoa</taxon>
        <taxon>Mollusca</taxon>
        <taxon>Gastropoda</taxon>
        <taxon>Heterobranchia</taxon>
        <taxon>Euthyneura</taxon>
        <taxon>Panpulmonata</taxon>
        <taxon>Sacoglossa</taxon>
        <taxon>Placobranchoidea</taxon>
        <taxon>Plakobranchidae</taxon>
        <taxon>Elysia</taxon>
    </lineage>
</organism>
<keyword evidence="2" id="KW-1185">Reference proteome</keyword>
<evidence type="ECO:0000313" key="2">
    <source>
        <dbReference type="Proteomes" id="UP000762676"/>
    </source>
</evidence>
<proteinExistence type="predicted"/>